<dbReference type="Proteomes" id="UP000034883">
    <property type="component" value="Chromosome"/>
</dbReference>
<name>A0A0F6SEU7_9BACT</name>
<sequence>MCSARALLRRARNRAGFARRACLVAASSLPRARQDAPMIPLADA</sequence>
<organism evidence="1 2">
    <name type="scientific">Sandaracinus amylolyticus</name>
    <dbReference type="NCBI Taxonomy" id="927083"/>
    <lineage>
        <taxon>Bacteria</taxon>
        <taxon>Pseudomonadati</taxon>
        <taxon>Myxococcota</taxon>
        <taxon>Polyangia</taxon>
        <taxon>Polyangiales</taxon>
        <taxon>Sandaracinaceae</taxon>
        <taxon>Sandaracinus</taxon>
    </lineage>
</organism>
<dbReference type="EMBL" id="CP011125">
    <property type="protein sequence ID" value="AKF05814.1"/>
    <property type="molecule type" value="Genomic_DNA"/>
</dbReference>
<dbReference type="STRING" id="927083.DB32_002963"/>
<protein>
    <submittedName>
        <fullName evidence="1">Uncharacterized protein</fullName>
    </submittedName>
</protein>
<evidence type="ECO:0000313" key="2">
    <source>
        <dbReference type="Proteomes" id="UP000034883"/>
    </source>
</evidence>
<dbReference type="KEGG" id="samy:DB32_002963"/>
<gene>
    <name evidence="1" type="ORF">DB32_002963</name>
</gene>
<reference evidence="1 2" key="1">
    <citation type="submission" date="2015-03" db="EMBL/GenBank/DDBJ databases">
        <title>Genome assembly of Sandaracinus amylolyticus DSM 53668.</title>
        <authorList>
            <person name="Sharma G."/>
            <person name="Subramanian S."/>
        </authorList>
    </citation>
    <scope>NUCLEOTIDE SEQUENCE [LARGE SCALE GENOMIC DNA]</scope>
    <source>
        <strain evidence="1 2">DSM 53668</strain>
    </source>
</reference>
<proteinExistence type="predicted"/>
<accession>A0A0F6SEU7</accession>
<keyword evidence="2" id="KW-1185">Reference proteome</keyword>
<dbReference type="AlphaFoldDB" id="A0A0F6SEU7"/>
<evidence type="ECO:0000313" key="1">
    <source>
        <dbReference type="EMBL" id="AKF05814.1"/>
    </source>
</evidence>